<dbReference type="RefSeq" id="XP_002777329.1">
    <property type="nucleotide sequence ID" value="XM_002777283.1"/>
</dbReference>
<gene>
    <name evidence="1" type="ORF">Pmar_PMAR024169</name>
</gene>
<organism evidence="2">
    <name type="scientific">Perkinsus marinus (strain ATCC 50983 / TXsc)</name>
    <dbReference type="NCBI Taxonomy" id="423536"/>
    <lineage>
        <taxon>Eukaryota</taxon>
        <taxon>Sar</taxon>
        <taxon>Alveolata</taxon>
        <taxon>Perkinsozoa</taxon>
        <taxon>Perkinsea</taxon>
        <taxon>Perkinsida</taxon>
        <taxon>Perkinsidae</taxon>
        <taxon>Perkinsus</taxon>
    </lineage>
</organism>
<name>C5L2D3_PERM5</name>
<keyword evidence="2" id="KW-1185">Reference proteome</keyword>
<dbReference type="GeneID" id="9065316"/>
<sequence length="70" mass="7809">MILEVYALLEQKLINAVRPVKNSNPLQRHNTDIRAEKSLKIVNEHAGGVIGFSESSLSTSGRMNLSDRFN</sequence>
<dbReference type="Proteomes" id="UP000007800">
    <property type="component" value="Unassembled WGS sequence"/>
</dbReference>
<dbReference type="InParanoid" id="C5L2D3"/>
<dbReference type="AlphaFoldDB" id="C5L2D3"/>
<reference evidence="1 2" key="1">
    <citation type="submission" date="2008-07" db="EMBL/GenBank/DDBJ databases">
        <authorList>
            <person name="El-Sayed N."/>
            <person name="Caler E."/>
            <person name="Inman J."/>
            <person name="Amedeo P."/>
            <person name="Hass B."/>
            <person name="Wortman J."/>
        </authorList>
    </citation>
    <scope>NUCLEOTIDE SEQUENCE [LARGE SCALE GENOMIC DNA]</scope>
    <source>
        <strain evidence="2">ATCC 50983 / TXsc</strain>
    </source>
</reference>
<proteinExistence type="predicted"/>
<protein>
    <submittedName>
        <fullName evidence="1">Uncharacterized protein</fullName>
    </submittedName>
</protein>
<accession>C5L2D3</accession>
<evidence type="ECO:0000313" key="1">
    <source>
        <dbReference type="EMBL" id="EER09145.1"/>
    </source>
</evidence>
<dbReference type="EMBL" id="GG678581">
    <property type="protein sequence ID" value="EER09145.1"/>
    <property type="molecule type" value="Genomic_DNA"/>
</dbReference>
<evidence type="ECO:0000313" key="2">
    <source>
        <dbReference type="Proteomes" id="UP000007800"/>
    </source>
</evidence>